<sequence>MVPITADDGIEDITTDENGGNSNSNFIWTDIDLDLYRSSCSSGRSSNRVSPDDIKYSDMSVQEDFNYKNRPAGGAGRETQVRVGAGADRKHVVDRAEKRSLRGRAVVPKQNTPARGGHQEVEIPGDEQ</sequence>
<keyword evidence="3" id="KW-1185">Reference proteome</keyword>
<dbReference type="Proteomes" id="UP000325440">
    <property type="component" value="Unassembled WGS sequence"/>
</dbReference>
<evidence type="ECO:0000313" key="3">
    <source>
        <dbReference type="Proteomes" id="UP000325440"/>
    </source>
</evidence>
<name>A0A5E4M8Y0_9HEMI</name>
<gene>
    <name evidence="2" type="ORF">CINCED_3A008618</name>
</gene>
<feature type="region of interest" description="Disordered" evidence="1">
    <location>
        <begin position="1"/>
        <end position="24"/>
    </location>
</feature>
<reference evidence="2 3" key="1">
    <citation type="submission" date="2019-08" db="EMBL/GenBank/DDBJ databases">
        <authorList>
            <person name="Alioto T."/>
            <person name="Alioto T."/>
            <person name="Gomez Garrido J."/>
        </authorList>
    </citation>
    <scope>NUCLEOTIDE SEQUENCE [LARGE SCALE GENOMIC DNA]</scope>
</reference>
<dbReference type="AlphaFoldDB" id="A0A5E4M8Y0"/>
<organism evidence="2 3">
    <name type="scientific">Cinara cedri</name>
    <dbReference type="NCBI Taxonomy" id="506608"/>
    <lineage>
        <taxon>Eukaryota</taxon>
        <taxon>Metazoa</taxon>
        <taxon>Ecdysozoa</taxon>
        <taxon>Arthropoda</taxon>
        <taxon>Hexapoda</taxon>
        <taxon>Insecta</taxon>
        <taxon>Pterygota</taxon>
        <taxon>Neoptera</taxon>
        <taxon>Paraneoptera</taxon>
        <taxon>Hemiptera</taxon>
        <taxon>Sternorrhyncha</taxon>
        <taxon>Aphidomorpha</taxon>
        <taxon>Aphidoidea</taxon>
        <taxon>Aphididae</taxon>
        <taxon>Lachninae</taxon>
        <taxon>Cinara</taxon>
    </lineage>
</organism>
<proteinExistence type="predicted"/>
<protein>
    <submittedName>
        <fullName evidence="2">Uncharacterized protein</fullName>
    </submittedName>
</protein>
<accession>A0A5E4M8Y0</accession>
<feature type="region of interest" description="Disordered" evidence="1">
    <location>
        <begin position="98"/>
        <end position="128"/>
    </location>
</feature>
<dbReference type="EMBL" id="CABPRJ010000029">
    <property type="protein sequence ID" value="VVC26273.1"/>
    <property type="molecule type" value="Genomic_DNA"/>
</dbReference>
<evidence type="ECO:0000256" key="1">
    <source>
        <dbReference type="SAM" id="MobiDB-lite"/>
    </source>
</evidence>
<evidence type="ECO:0000313" key="2">
    <source>
        <dbReference type="EMBL" id="VVC26273.1"/>
    </source>
</evidence>